<keyword evidence="1" id="KW-0472">Membrane</keyword>
<feature type="transmembrane region" description="Helical" evidence="1">
    <location>
        <begin position="176"/>
        <end position="196"/>
    </location>
</feature>
<keyword evidence="1" id="KW-0812">Transmembrane</keyword>
<keyword evidence="3" id="KW-1185">Reference proteome</keyword>
<dbReference type="Gramene" id="LPERR01G04300.1">
    <property type="protein sequence ID" value="LPERR01G04300.1"/>
    <property type="gene ID" value="LPERR01G04300"/>
</dbReference>
<feature type="transmembrane region" description="Helical" evidence="1">
    <location>
        <begin position="299"/>
        <end position="328"/>
    </location>
</feature>
<reference evidence="2" key="3">
    <citation type="submission" date="2015-04" db="UniProtKB">
        <authorList>
            <consortium name="EnsemblPlants"/>
        </authorList>
    </citation>
    <scope>IDENTIFICATION</scope>
</reference>
<sequence>MAIVAGALLSPGGRADSPLLPCADSSSSSRYAHGNRARAALLRTPEQPPLAYLLRLAPLLLTGAATSRSLTAGGYRWFLAAAASEGTAQWLISPSPYWVLGFGRPVQFRHPTVVKVATSVATVVPVVLSVLPFFHQVYTGSFDRTIELYGAPAMAGGLLNSIIWLMYAIVTSKKELSIGLLLTHAFLCMATFAYLMSICAHKRATKQGYALGAFFIVCLSIISTVPHWDINPSEFVKDCFGYLGLFLLATCHLIQICGILDGLTKRSQKIATVVDVLPSCLMNMVTSIITAQAHPKQQLILASSIIGFAFTFIEIILVIIGPILGYVFPLAHNRIVDPEALTQHDHPSDTLNLNSSTQDAEPNPMLLRDLGIKYLLRDLEIQYWVARGRLEALQQSGAVAQTRQCRDKTADERAESQSQVESGVPEDQRVTCHLVFY</sequence>
<reference evidence="2 3" key="1">
    <citation type="submission" date="2012-08" db="EMBL/GenBank/DDBJ databases">
        <title>Oryza genome evolution.</title>
        <authorList>
            <person name="Wing R.A."/>
        </authorList>
    </citation>
    <scope>NUCLEOTIDE SEQUENCE</scope>
</reference>
<feature type="transmembrane region" description="Helical" evidence="1">
    <location>
        <begin position="112"/>
        <end position="134"/>
    </location>
</feature>
<dbReference type="HOGENOM" id="CLU_627575_0_0_1"/>
<accession>A0A0D9UXB7</accession>
<reference evidence="3" key="2">
    <citation type="submission" date="2013-12" db="EMBL/GenBank/DDBJ databases">
        <authorList>
            <person name="Yu Y."/>
            <person name="Lee S."/>
            <person name="de Baynast K."/>
            <person name="Wissotski M."/>
            <person name="Liu L."/>
            <person name="Talag J."/>
            <person name="Goicoechea J."/>
            <person name="Angelova A."/>
            <person name="Jetty R."/>
            <person name="Kudrna D."/>
            <person name="Golser W."/>
            <person name="Rivera L."/>
            <person name="Zhang J."/>
            <person name="Wing R."/>
        </authorList>
    </citation>
    <scope>NUCLEOTIDE SEQUENCE</scope>
</reference>
<dbReference type="EnsemblPlants" id="LPERR01G04300.1">
    <property type="protein sequence ID" value="LPERR01G04300.1"/>
    <property type="gene ID" value="LPERR01G04300"/>
</dbReference>
<dbReference type="Proteomes" id="UP000032180">
    <property type="component" value="Chromosome 1"/>
</dbReference>
<name>A0A0D9UXB7_9ORYZ</name>
<dbReference type="STRING" id="77586.A0A0D9UXB7"/>
<protein>
    <submittedName>
        <fullName evidence="2">Uncharacterized protein</fullName>
    </submittedName>
</protein>
<feature type="transmembrane region" description="Helical" evidence="1">
    <location>
        <begin position="146"/>
        <end position="170"/>
    </location>
</feature>
<organism evidence="2 3">
    <name type="scientific">Leersia perrieri</name>
    <dbReference type="NCBI Taxonomy" id="77586"/>
    <lineage>
        <taxon>Eukaryota</taxon>
        <taxon>Viridiplantae</taxon>
        <taxon>Streptophyta</taxon>
        <taxon>Embryophyta</taxon>
        <taxon>Tracheophyta</taxon>
        <taxon>Spermatophyta</taxon>
        <taxon>Magnoliopsida</taxon>
        <taxon>Liliopsida</taxon>
        <taxon>Poales</taxon>
        <taxon>Poaceae</taxon>
        <taxon>BOP clade</taxon>
        <taxon>Oryzoideae</taxon>
        <taxon>Oryzeae</taxon>
        <taxon>Oryzinae</taxon>
        <taxon>Leersia</taxon>
    </lineage>
</organism>
<dbReference type="AlphaFoldDB" id="A0A0D9UXB7"/>
<feature type="transmembrane region" description="Helical" evidence="1">
    <location>
        <begin position="208"/>
        <end position="228"/>
    </location>
</feature>
<keyword evidence="1" id="KW-1133">Transmembrane helix</keyword>
<proteinExistence type="predicted"/>
<dbReference type="eggNOG" id="ENOG502R6S7">
    <property type="taxonomic scope" value="Eukaryota"/>
</dbReference>
<evidence type="ECO:0000256" key="1">
    <source>
        <dbReference type="SAM" id="Phobius"/>
    </source>
</evidence>
<feature type="transmembrane region" description="Helical" evidence="1">
    <location>
        <begin position="240"/>
        <end position="260"/>
    </location>
</feature>
<evidence type="ECO:0000313" key="3">
    <source>
        <dbReference type="Proteomes" id="UP000032180"/>
    </source>
</evidence>
<evidence type="ECO:0000313" key="2">
    <source>
        <dbReference type="EnsemblPlants" id="LPERR01G04300.1"/>
    </source>
</evidence>